<dbReference type="PATRIC" id="fig|29447.3.peg.291"/>
<keyword evidence="1" id="KW-0812">Transmembrane</keyword>
<dbReference type="Proteomes" id="UP000001890">
    <property type="component" value="Chromosome"/>
</dbReference>
<dbReference type="RefSeq" id="WP_012914849.1">
    <property type="nucleotide sequence ID" value="NC_013722.1"/>
</dbReference>
<protein>
    <recommendedName>
        <fullName evidence="4">DUF3592 domain-containing protein</fullName>
    </recommendedName>
</protein>
<name>D2UAZ5_XANAP</name>
<accession>D2UAZ5</accession>
<evidence type="ECO:0000313" key="2">
    <source>
        <dbReference type="EMBL" id="CBA14832.1"/>
    </source>
</evidence>
<dbReference type="OrthoDB" id="5998668at2"/>
<proteinExistence type="predicted"/>
<dbReference type="AlphaFoldDB" id="D2UAZ5"/>
<dbReference type="KEGG" id="xal:XALC_0288"/>
<organism evidence="2 3">
    <name type="scientific">Xanthomonas albilineans (strain GPE PC73 / CFBP 7063)</name>
    <dbReference type="NCBI Taxonomy" id="380358"/>
    <lineage>
        <taxon>Bacteria</taxon>
        <taxon>Pseudomonadati</taxon>
        <taxon>Pseudomonadota</taxon>
        <taxon>Gammaproteobacteria</taxon>
        <taxon>Lysobacterales</taxon>
        <taxon>Lysobacteraceae</taxon>
        <taxon>Xanthomonas</taxon>
    </lineage>
</organism>
<keyword evidence="1" id="KW-0472">Membrane</keyword>
<dbReference type="GeneID" id="57875597"/>
<feature type="transmembrane region" description="Helical" evidence="1">
    <location>
        <begin position="138"/>
        <end position="157"/>
    </location>
</feature>
<keyword evidence="3" id="KW-1185">Reference proteome</keyword>
<evidence type="ECO:0000256" key="1">
    <source>
        <dbReference type="SAM" id="Phobius"/>
    </source>
</evidence>
<evidence type="ECO:0008006" key="4">
    <source>
        <dbReference type="Google" id="ProtNLM"/>
    </source>
</evidence>
<sequence>MPAATLHSHSLLIRRLSRLLFASLFALCSGVLLYQLLGDYAHASAILRDHSVATVPVIADGAFGMQARPLVRYRFHYLFQSRGRLHNGAFEASGAEAAPLLLDGATVEIAYANADPSQFGRLDQLQHAGNLGGMLTRVIIALSITALLAVVAHRLLIGRLLARWQRMPIA</sequence>
<evidence type="ECO:0000313" key="3">
    <source>
        <dbReference type="Proteomes" id="UP000001890"/>
    </source>
</evidence>
<feature type="transmembrane region" description="Helical" evidence="1">
    <location>
        <begin position="19"/>
        <end position="37"/>
    </location>
</feature>
<keyword evidence="1" id="KW-1133">Transmembrane helix</keyword>
<reference evidence="2 3" key="1">
    <citation type="journal article" date="2009" name="BMC Genomics">
        <title>The complete genome sequence of Xanthomonas albilineans provides new insights into the reductive genome evolution of the xylem-limited Xanthomonadaceae.</title>
        <authorList>
            <person name="Pieretti I."/>
            <person name="Royer M."/>
            <person name="Barbe V."/>
            <person name="Carrere S."/>
            <person name="Koebnik R."/>
            <person name="Cociancich S."/>
            <person name="Couloux A."/>
            <person name="Darrasse A."/>
            <person name="Gouzy J."/>
            <person name="Jacques M.A."/>
            <person name="Lauber E."/>
            <person name="Manceau C."/>
            <person name="Mangenot S."/>
            <person name="Poussier S."/>
            <person name="Segurens B."/>
            <person name="Szurek B."/>
            <person name="Verdier V."/>
            <person name="Arlat M."/>
            <person name="Rott P."/>
        </authorList>
    </citation>
    <scope>NUCLEOTIDE SEQUENCE [LARGE SCALE GENOMIC DNA]</scope>
    <source>
        <strain evidence="3">GPE PC73 / CFBP 7063</strain>
    </source>
</reference>
<gene>
    <name evidence="2" type="ordered locus">XALc_0288</name>
</gene>
<dbReference type="EMBL" id="FP565176">
    <property type="protein sequence ID" value="CBA14832.1"/>
    <property type="molecule type" value="Genomic_DNA"/>
</dbReference>